<name>A0A444WYP5_ARAHY</name>
<dbReference type="EMBL" id="SDMP01000020">
    <property type="protein sequence ID" value="RYQ82493.1"/>
    <property type="molecule type" value="Genomic_DNA"/>
</dbReference>
<sequence length="383" mass="43494">MKVDFLSFVGDDVMQWIYEADYFFKIYDMPEHQNIDLVAVNLEGKTLAWFQLLEKTGQMTYWFSLSTAIQLQFGPSQFDNPWEDLLKLKQVNSVSNYFDAFNNLAARTYGMVDALLLDCFVGGLHPELRQDVKSRSAPSLLQAVALAKLFEDNFLPVLPRNRPPQLPFIPLAQQPLIPTQSPKPLATFPMPVPASTLLLPTPTKHPQLQKLSPIKIQFRRVNGLCFTCDEKFSFSHYCASKQYFIIQTLEDILVESHNGGEPIPVPDNDQESGVEAPETPHLSYNALSRVPSREFGHFIYPRLVKALKLVLHQAPPFAVEVGSGDLLHYEGEIKEVLVVVQDHCLCILAYLLPIASEELVLGDSWLKTLDTHLVNYREKFIMF</sequence>
<organism evidence="3 4">
    <name type="scientific">Arachis hypogaea</name>
    <name type="common">Peanut</name>
    <dbReference type="NCBI Taxonomy" id="3818"/>
    <lineage>
        <taxon>Eukaryota</taxon>
        <taxon>Viridiplantae</taxon>
        <taxon>Streptophyta</taxon>
        <taxon>Embryophyta</taxon>
        <taxon>Tracheophyta</taxon>
        <taxon>Spermatophyta</taxon>
        <taxon>Magnoliopsida</taxon>
        <taxon>eudicotyledons</taxon>
        <taxon>Gunneridae</taxon>
        <taxon>Pentapetalae</taxon>
        <taxon>rosids</taxon>
        <taxon>fabids</taxon>
        <taxon>Fabales</taxon>
        <taxon>Fabaceae</taxon>
        <taxon>Papilionoideae</taxon>
        <taxon>50 kb inversion clade</taxon>
        <taxon>dalbergioids sensu lato</taxon>
        <taxon>Dalbergieae</taxon>
        <taxon>Pterocarpus clade</taxon>
        <taxon>Arachis</taxon>
    </lineage>
</organism>
<dbReference type="PANTHER" id="PTHR15503:SF22">
    <property type="entry name" value="TRANSPOSON TY3-I GAG POLYPROTEIN"/>
    <property type="match status" value="1"/>
</dbReference>
<feature type="domain" description="Retrotransposon gag" evidence="2">
    <location>
        <begin position="37"/>
        <end position="125"/>
    </location>
</feature>
<reference evidence="3 4" key="1">
    <citation type="submission" date="2019-01" db="EMBL/GenBank/DDBJ databases">
        <title>Sequencing of cultivated peanut Arachis hypogaea provides insights into genome evolution and oil improvement.</title>
        <authorList>
            <person name="Chen X."/>
        </authorList>
    </citation>
    <scope>NUCLEOTIDE SEQUENCE [LARGE SCALE GENOMIC DNA]</scope>
    <source>
        <strain evidence="4">cv. Fuhuasheng</strain>
        <tissue evidence="3">Leaves</tissue>
    </source>
</reference>
<dbReference type="InterPro" id="IPR032567">
    <property type="entry name" value="RTL1-rel"/>
</dbReference>
<dbReference type="CDD" id="cd00303">
    <property type="entry name" value="retropepsin_like"/>
    <property type="match status" value="1"/>
</dbReference>
<dbReference type="AlphaFoldDB" id="A0A444WYP5"/>
<dbReference type="STRING" id="3818.A0A444WYP5"/>
<evidence type="ECO:0000313" key="3">
    <source>
        <dbReference type="EMBL" id="RYQ82493.1"/>
    </source>
</evidence>
<evidence type="ECO:0000313" key="4">
    <source>
        <dbReference type="Proteomes" id="UP000289738"/>
    </source>
</evidence>
<dbReference type="PANTHER" id="PTHR15503">
    <property type="entry name" value="LDOC1 RELATED"/>
    <property type="match status" value="1"/>
</dbReference>
<keyword evidence="4" id="KW-1185">Reference proteome</keyword>
<accession>A0A444WYP5</accession>
<dbReference type="Pfam" id="PF03732">
    <property type="entry name" value="Retrotrans_gag"/>
    <property type="match status" value="1"/>
</dbReference>
<gene>
    <name evidence="3" type="ORF">Ahy_B10g101081</name>
</gene>
<proteinExistence type="predicted"/>
<evidence type="ECO:0000256" key="1">
    <source>
        <dbReference type="SAM" id="MobiDB-lite"/>
    </source>
</evidence>
<feature type="region of interest" description="Disordered" evidence="1">
    <location>
        <begin position="257"/>
        <end position="278"/>
    </location>
</feature>
<evidence type="ECO:0000259" key="2">
    <source>
        <dbReference type="Pfam" id="PF03732"/>
    </source>
</evidence>
<protein>
    <recommendedName>
        <fullName evidence="2">Retrotransposon gag domain-containing protein</fullName>
    </recommendedName>
</protein>
<dbReference type="InterPro" id="IPR005162">
    <property type="entry name" value="Retrotrans_gag_dom"/>
</dbReference>
<comment type="caution">
    <text evidence="3">The sequence shown here is derived from an EMBL/GenBank/DDBJ whole genome shotgun (WGS) entry which is preliminary data.</text>
</comment>
<dbReference type="Proteomes" id="UP000289738">
    <property type="component" value="Chromosome B10"/>
</dbReference>